<proteinExistence type="predicted"/>
<dbReference type="PROSITE" id="PS00198">
    <property type="entry name" value="4FE4S_FER_1"/>
    <property type="match status" value="1"/>
</dbReference>
<dbReference type="Pfam" id="PF12838">
    <property type="entry name" value="Fer4_7"/>
    <property type="match status" value="1"/>
</dbReference>
<feature type="non-terminal residue" evidence="3">
    <location>
        <position position="1"/>
    </location>
</feature>
<protein>
    <recommendedName>
        <fullName evidence="2">4Fe-4S ferredoxin-type domain-containing protein</fullName>
    </recommendedName>
</protein>
<feature type="domain" description="4Fe-4S ferredoxin-type" evidence="2">
    <location>
        <begin position="237"/>
        <end position="267"/>
    </location>
</feature>
<dbReference type="InterPro" id="IPR004453">
    <property type="entry name" value="QueG"/>
</dbReference>
<dbReference type="PANTHER" id="PTHR30002:SF4">
    <property type="entry name" value="EPOXYQUEUOSINE REDUCTASE"/>
    <property type="match status" value="1"/>
</dbReference>
<dbReference type="PANTHER" id="PTHR30002">
    <property type="entry name" value="EPOXYQUEUOSINE REDUCTASE"/>
    <property type="match status" value="1"/>
</dbReference>
<gene>
    <name evidence="3" type="ORF">METZ01_LOCUS88342</name>
</gene>
<evidence type="ECO:0000313" key="3">
    <source>
        <dbReference type="EMBL" id="SVA35488.1"/>
    </source>
</evidence>
<name>A0A381V6T0_9ZZZZ</name>
<dbReference type="EMBL" id="UINC01007875">
    <property type="protein sequence ID" value="SVA35488.1"/>
    <property type="molecule type" value="Genomic_DNA"/>
</dbReference>
<dbReference type="InterPro" id="IPR017900">
    <property type="entry name" value="4Fe4S_Fe_S_CS"/>
</dbReference>
<dbReference type="GO" id="GO:0008616">
    <property type="term" value="P:tRNA queuosine(34) biosynthetic process"/>
    <property type="evidence" value="ECO:0007669"/>
    <property type="project" value="InterPro"/>
</dbReference>
<reference evidence="3" key="1">
    <citation type="submission" date="2018-05" db="EMBL/GenBank/DDBJ databases">
        <authorList>
            <person name="Lanie J.A."/>
            <person name="Ng W.-L."/>
            <person name="Kazmierczak K.M."/>
            <person name="Andrzejewski T.M."/>
            <person name="Davidsen T.M."/>
            <person name="Wayne K.J."/>
            <person name="Tettelin H."/>
            <person name="Glass J.I."/>
            <person name="Rusch D."/>
            <person name="Podicherti R."/>
            <person name="Tsui H.-C.T."/>
            <person name="Winkler M.E."/>
        </authorList>
    </citation>
    <scope>NUCLEOTIDE SEQUENCE</scope>
</reference>
<dbReference type="GO" id="GO:0051539">
    <property type="term" value="F:4 iron, 4 sulfur cluster binding"/>
    <property type="evidence" value="ECO:0007669"/>
    <property type="project" value="UniProtKB-KW"/>
</dbReference>
<dbReference type="Gene3D" id="3.30.70.20">
    <property type="match status" value="1"/>
</dbReference>
<evidence type="ECO:0000259" key="2">
    <source>
        <dbReference type="PROSITE" id="PS51379"/>
    </source>
</evidence>
<dbReference type="GO" id="GO:0052693">
    <property type="term" value="F:epoxyqueuosine reductase activity"/>
    <property type="evidence" value="ECO:0007669"/>
    <property type="project" value="TreeGrafter"/>
</dbReference>
<keyword evidence="1" id="KW-0479">Metal-binding</keyword>
<keyword evidence="1" id="KW-0408">Iron</keyword>
<dbReference type="AlphaFoldDB" id="A0A381V6T0"/>
<sequence>VRLTDVPAPEYAFGYRVPPRSGNEINGLGDPKRQQAQQVFHSAGDVRLDWQALDDFFGLISSWRVLRHVITNAWQLRNCDGPVAATKRPVEDRRAMAAKIKEMARGFGAELVGISQVTNDVVYEGRSISLRYAVCLGLSMDRTETQHVPHVRAAVEVMRAYREASRIAIRLARNIRKMGWPARAYGNPNSTDILHIPLAINAGLGQLGKHGSMINETLGSNFRLAAVLTDLPLVCDEPVDIGVDDLCLQCRRCVIDCPPDAIFDHKQLVRGVEKWYVDFDKCIPYFTKTHGCAICIEVCPWSVPGRGPALSRKLLAKRAMQS</sequence>
<dbReference type="PROSITE" id="PS51379">
    <property type="entry name" value="4FE4S_FER_2"/>
    <property type="match status" value="1"/>
</dbReference>
<keyword evidence="1" id="KW-0004">4Fe-4S</keyword>
<dbReference type="InterPro" id="IPR017896">
    <property type="entry name" value="4Fe4S_Fe-S-bd"/>
</dbReference>
<organism evidence="3">
    <name type="scientific">marine metagenome</name>
    <dbReference type="NCBI Taxonomy" id="408172"/>
    <lineage>
        <taxon>unclassified sequences</taxon>
        <taxon>metagenomes</taxon>
        <taxon>ecological metagenomes</taxon>
    </lineage>
</organism>
<dbReference type="SUPFAM" id="SSF54862">
    <property type="entry name" value="4Fe-4S ferredoxins"/>
    <property type="match status" value="1"/>
</dbReference>
<keyword evidence="1" id="KW-0411">Iron-sulfur</keyword>
<accession>A0A381V6T0</accession>
<evidence type="ECO:0000256" key="1">
    <source>
        <dbReference type="ARBA" id="ARBA00022485"/>
    </source>
</evidence>